<feature type="transmembrane region" description="Helical" evidence="8">
    <location>
        <begin position="57"/>
        <end position="86"/>
    </location>
</feature>
<keyword evidence="2" id="KW-1003">Cell membrane</keyword>
<evidence type="ECO:0000256" key="2">
    <source>
        <dbReference type="ARBA" id="ARBA00022475"/>
    </source>
</evidence>
<keyword evidence="3" id="KW-0328">Glycosyltransferase</keyword>
<sequence>MQYEGTGFWVFGGDAIGYHDHGEKLINAWHQGIDLPSVYIAGNNHYDLYKGLSLPIAIVYAVLGSLPLHFLLVNAFVGAMIGLLAYNLTLRLSDRRSALIAATAVAFWPSSILWSTQLLKDMISIALVMLALLSIVNLWKKHSITTQQDRNVLSDVGGWLLLVVAVFGVTYFRNYMGALFVVTVTGVMSLAVLRSVWRRNWRQTILAFGLISCVFGATAAGTDTNINLLYWLSPRNPEVGHVKLGLAYEAGTVIKQSRVFLWDMDDDSKAVASYLRAIELNQEYAPAYRQLGLALLKKGQLQVAVQSFENYLLLEEDPELIRSLQSILSTKGLVLSETPTFTDVRLPAIGLEPKESIGGVVGDIVKNVGILPNRSWPEHISNLRQAITSTGGSSVVDAQQIFNHLWDVIAFMPRALLIAFLAPFPWEVLFGGKTAGLQPLAVPDNLLIICLLPALALAYWQRLRRFQPDEWFLLAFVLVTAVAHGLVMANAGTLFRLRLQFLIPAIVLAATALPSVIAGVFALFGRSNSNFLPR</sequence>
<reference evidence="9" key="1">
    <citation type="submission" date="2018-05" db="EMBL/GenBank/DDBJ databases">
        <authorList>
            <person name="Lanie J.A."/>
            <person name="Ng W.-L."/>
            <person name="Kazmierczak K.M."/>
            <person name="Andrzejewski T.M."/>
            <person name="Davidsen T.M."/>
            <person name="Wayne K.J."/>
            <person name="Tettelin H."/>
            <person name="Glass J.I."/>
            <person name="Rusch D."/>
            <person name="Podicherti R."/>
            <person name="Tsui H.-C.T."/>
            <person name="Winkler M.E."/>
        </authorList>
    </citation>
    <scope>NUCLEOTIDE SEQUENCE</scope>
</reference>
<evidence type="ECO:0000256" key="3">
    <source>
        <dbReference type="ARBA" id="ARBA00022676"/>
    </source>
</evidence>
<evidence type="ECO:0000256" key="4">
    <source>
        <dbReference type="ARBA" id="ARBA00022679"/>
    </source>
</evidence>
<keyword evidence="7 8" id="KW-0472">Membrane</keyword>
<dbReference type="Pfam" id="PF13414">
    <property type="entry name" value="TPR_11"/>
    <property type="match status" value="1"/>
</dbReference>
<dbReference type="InterPro" id="IPR011990">
    <property type="entry name" value="TPR-like_helical_dom_sf"/>
</dbReference>
<protein>
    <submittedName>
        <fullName evidence="9">Uncharacterized protein</fullName>
    </submittedName>
</protein>
<comment type="subcellular location">
    <subcellularLocation>
        <location evidence="1">Cell membrane</location>
        <topology evidence="1">Multi-pass membrane protein</topology>
    </subcellularLocation>
</comment>
<dbReference type="AlphaFoldDB" id="A0A381R5R7"/>
<gene>
    <name evidence="9" type="ORF">METZ01_LOCUS39408</name>
</gene>
<dbReference type="Gene3D" id="1.25.40.10">
    <property type="entry name" value="Tetratricopeptide repeat domain"/>
    <property type="match status" value="1"/>
</dbReference>
<feature type="transmembrane region" description="Helical" evidence="8">
    <location>
        <begin position="440"/>
        <end position="460"/>
    </location>
</feature>
<evidence type="ECO:0000256" key="7">
    <source>
        <dbReference type="ARBA" id="ARBA00023136"/>
    </source>
</evidence>
<evidence type="ECO:0000256" key="6">
    <source>
        <dbReference type="ARBA" id="ARBA00022989"/>
    </source>
</evidence>
<name>A0A381R5R7_9ZZZZ</name>
<dbReference type="SUPFAM" id="SSF48452">
    <property type="entry name" value="TPR-like"/>
    <property type="match status" value="1"/>
</dbReference>
<dbReference type="EMBL" id="UINC01001687">
    <property type="protein sequence ID" value="SUZ86554.1"/>
    <property type="molecule type" value="Genomic_DNA"/>
</dbReference>
<dbReference type="PROSITE" id="PS50005">
    <property type="entry name" value="TPR"/>
    <property type="match status" value="1"/>
</dbReference>
<dbReference type="PANTHER" id="PTHR33908">
    <property type="entry name" value="MANNOSYLTRANSFERASE YKCB-RELATED"/>
    <property type="match status" value="1"/>
</dbReference>
<keyword evidence="5 8" id="KW-0812">Transmembrane</keyword>
<dbReference type="GO" id="GO:0005886">
    <property type="term" value="C:plasma membrane"/>
    <property type="evidence" value="ECO:0007669"/>
    <property type="project" value="UniProtKB-SubCell"/>
</dbReference>
<feature type="transmembrane region" description="Helical" evidence="8">
    <location>
        <begin position="98"/>
        <end position="116"/>
    </location>
</feature>
<feature type="transmembrane region" description="Helical" evidence="8">
    <location>
        <begin position="122"/>
        <end position="140"/>
    </location>
</feature>
<accession>A0A381R5R7</accession>
<dbReference type="PANTHER" id="PTHR33908:SF11">
    <property type="entry name" value="MEMBRANE PROTEIN"/>
    <property type="match status" value="1"/>
</dbReference>
<feature type="transmembrane region" description="Helical" evidence="8">
    <location>
        <begin position="152"/>
        <end position="172"/>
    </location>
</feature>
<organism evidence="9">
    <name type="scientific">marine metagenome</name>
    <dbReference type="NCBI Taxonomy" id="408172"/>
    <lineage>
        <taxon>unclassified sequences</taxon>
        <taxon>metagenomes</taxon>
        <taxon>ecological metagenomes</taxon>
    </lineage>
</organism>
<evidence type="ECO:0000256" key="1">
    <source>
        <dbReference type="ARBA" id="ARBA00004651"/>
    </source>
</evidence>
<dbReference type="InterPro" id="IPR019734">
    <property type="entry name" value="TPR_rpt"/>
</dbReference>
<feature type="transmembrane region" description="Helical" evidence="8">
    <location>
        <begin position="408"/>
        <end position="428"/>
    </location>
</feature>
<feature type="transmembrane region" description="Helical" evidence="8">
    <location>
        <begin position="178"/>
        <end position="197"/>
    </location>
</feature>
<keyword evidence="4" id="KW-0808">Transferase</keyword>
<dbReference type="InterPro" id="IPR050297">
    <property type="entry name" value="LipidA_mod_glycosyltrf_83"/>
</dbReference>
<proteinExistence type="predicted"/>
<keyword evidence="6 8" id="KW-1133">Transmembrane helix</keyword>
<feature type="transmembrane region" description="Helical" evidence="8">
    <location>
        <begin position="501"/>
        <end position="524"/>
    </location>
</feature>
<evidence type="ECO:0000313" key="9">
    <source>
        <dbReference type="EMBL" id="SUZ86554.1"/>
    </source>
</evidence>
<evidence type="ECO:0000256" key="5">
    <source>
        <dbReference type="ARBA" id="ARBA00022692"/>
    </source>
</evidence>
<feature type="transmembrane region" description="Helical" evidence="8">
    <location>
        <begin position="472"/>
        <end position="495"/>
    </location>
</feature>
<evidence type="ECO:0000256" key="8">
    <source>
        <dbReference type="SAM" id="Phobius"/>
    </source>
</evidence>
<dbReference type="GO" id="GO:0008610">
    <property type="term" value="P:lipid biosynthetic process"/>
    <property type="evidence" value="ECO:0007669"/>
    <property type="project" value="UniProtKB-ARBA"/>
</dbReference>
<dbReference type="GO" id="GO:0016763">
    <property type="term" value="F:pentosyltransferase activity"/>
    <property type="evidence" value="ECO:0007669"/>
    <property type="project" value="TreeGrafter"/>
</dbReference>